<dbReference type="GO" id="GO:0004525">
    <property type="term" value="F:ribonuclease III activity"/>
    <property type="evidence" value="ECO:0007669"/>
    <property type="project" value="InterPro"/>
</dbReference>
<dbReference type="PANTHER" id="PTHR14950:SF70">
    <property type="entry name" value="ENDORIBONUCLEASE DICER HOMOLOG 2"/>
    <property type="match status" value="1"/>
</dbReference>
<dbReference type="Pfam" id="PF00636">
    <property type="entry name" value="Ribonuclease_3"/>
    <property type="match status" value="1"/>
</dbReference>
<dbReference type="EMBL" id="JAWXYG010000008">
    <property type="protein sequence ID" value="KAK4265991.1"/>
    <property type="molecule type" value="Genomic_DNA"/>
</dbReference>
<dbReference type="GO" id="GO:0005634">
    <property type="term" value="C:nucleus"/>
    <property type="evidence" value="ECO:0007669"/>
    <property type="project" value="TreeGrafter"/>
</dbReference>
<dbReference type="InterPro" id="IPR036389">
    <property type="entry name" value="RNase_III_sf"/>
</dbReference>
<sequence>MYNKYPGLSPGLLTDLRSASVNNDCYARSAIEADLHKHILHASLELHRDIVVTTKDVEKLSSEPTFGWETRTYFPKVLGDIIESLAGTIVVDSGFNKETVFRSIMPLLEPLITPDTVQIHPIRELQEYCRKQHFIMEKPLVSKNNGLACATVRVLANGNVYEKTCQADHKKTAKMLACKEVLTSLKNNNSRNKLMTSYFLLI</sequence>
<dbReference type="GO" id="GO:0030422">
    <property type="term" value="P:siRNA processing"/>
    <property type="evidence" value="ECO:0007669"/>
    <property type="project" value="TreeGrafter"/>
</dbReference>
<dbReference type="SUPFAM" id="SSF69065">
    <property type="entry name" value="RNase III domain-like"/>
    <property type="match status" value="1"/>
</dbReference>
<dbReference type="Gene3D" id="1.10.1520.10">
    <property type="entry name" value="Ribonuclease III domain"/>
    <property type="match status" value="1"/>
</dbReference>
<evidence type="ECO:0000259" key="2">
    <source>
        <dbReference type="PROSITE" id="PS50142"/>
    </source>
</evidence>
<gene>
    <name evidence="3" type="ORF">QN277_026969</name>
</gene>
<feature type="domain" description="RNase III" evidence="2">
    <location>
        <begin position="1"/>
        <end position="94"/>
    </location>
</feature>
<dbReference type="Gene3D" id="3.30.160.20">
    <property type="match status" value="1"/>
</dbReference>
<evidence type="ECO:0000313" key="4">
    <source>
        <dbReference type="Proteomes" id="UP001293593"/>
    </source>
</evidence>
<dbReference type="PANTHER" id="PTHR14950">
    <property type="entry name" value="DICER-RELATED"/>
    <property type="match status" value="1"/>
</dbReference>
<keyword evidence="1" id="KW-0378">Hydrolase</keyword>
<reference evidence="3" key="1">
    <citation type="submission" date="2023-10" db="EMBL/GenBank/DDBJ databases">
        <title>Chromosome-level genome of the transformable northern wattle, Acacia crassicarpa.</title>
        <authorList>
            <person name="Massaro I."/>
            <person name="Sinha N.R."/>
            <person name="Poethig S."/>
            <person name="Leichty A.R."/>
        </authorList>
    </citation>
    <scope>NUCLEOTIDE SEQUENCE</scope>
    <source>
        <strain evidence="3">Acra3RX</strain>
        <tissue evidence="3">Leaf</tissue>
    </source>
</reference>
<dbReference type="SUPFAM" id="SSF54768">
    <property type="entry name" value="dsRNA-binding domain-like"/>
    <property type="match status" value="1"/>
</dbReference>
<organism evidence="3 4">
    <name type="scientific">Acacia crassicarpa</name>
    <name type="common">northern wattle</name>
    <dbReference type="NCBI Taxonomy" id="499986"/>
    <lineage>
        <taxon>Eukaryota</taxon>
        <taxon>Viridiplantae</taxon>
        <taxon>Streptophyta</taxon>
        <taxon>Embryophyta</taxon>
        <taxon>Tracheophyta</taxon>
        <taxon>Spermatophyta</taxon>
        <taxon>Magnoliopsida</taxon>
        <taxon>eudicotyledons</taxon>
        <taxon>Gunneridae</taxon>
        <taxon>Pentapetalae</taxon>
        <taxon>rosids</taxon>
        <taxon>fabids</taxon>
        <taxon>Fabales</taxon>
        <taxon>Fabaceae</taxon>
        <taxon>Caesalpinioideae</taxon>
        <taxon>mimosoid clade</taxon>
        <taxon>Acacieae</taxon>
        <taxon>Acacia</taxon>
    </lineage>
</organism>
<name>A0AAE1MMG4_9FABA</name>
<evidence type="ECO:0000313" key="3">
    <source>
        <dbReference type="EMBL" id="KAK4265991.1"/>
    </source>
</evidence>
<proteinExistence type="predicted"/>
<dbReference type="Proteomes" id="UP001293593">
    <property type="component" value="Unassembled WGS sequence"/>
</dbReference>
<dbReference type="AlphaFoldDB" id="A0AAE1MMG4"/>
<dbReference type="PROSITE" id="PS50142">
    <property type="entry name" value="RNASE_3_2"/>
    <property type="match status" value="1"/>
</dbReference>
<accession>A0AAE1MMG4</accession>
<keyword evidence="4" id="KW-1185">Reference proteome</keyword>
<comment type="caution">
    <text evidence="3">The sequence shown here is derived from an EMBL/GenBank/DDBJ whole genome shotgun (WGS) entry which is preliminary data.</text>
</comment>
<dbReference type="GO" id="GO:0005737">
    <property type="term" value="C:cytoplasm"/>
    <property type="evidence" value="ECO:0007669"/>
    <property type="project" value="TreeGrafter"/>
</dbReference>
<dbReference type="CDD" id="cd00593">
    <property type="entry name" value="RIBOc"/>
    <property type="match status" value="1"/>
</dbReference>
<protein>
    <recommendedName>
        <fullName evidence="2">RNase III domain-containing protein</fullName>
    </recommendedName>
</protein>
<dbReference type="GO" id="GO:0003723">
    <property type="term" value="F:RNA binding"/>
    <property type="evidence" value="ECO:0007669"/>
    <property type="project" value="TreeGrafter"/>
</dbReference>
<evidence type="ECO:0000256" key="1">
    <source>
        <dbReference type="ARBA" id="ARBA00022801"/>
    </source>
</evidence>
<dbReference type="InterPro" id="IPR000999">
    <property type="entry name" value="RNase_III_dom"/>
</dbReference>